<dbReference type="SUPFAM" id="SSF56672">
    <property type="entry name" value="DNA/RNA polymerases"/>
    <property type="match status" value="1"/>
</dbReference>
<feature type="domain" description="C4-type zinc-finger of DNA polymerase delta" evidence="25">
    <location>
        <begin position="3019"/>
        <end position="3090"/>
    </location>
</feature>
<dbReference type="EMBL" id="FN649751">
    <property type="protein sequence ID" value="CBJ27909.1"/>
    <property type="molecule type" value="Genomic_DNA"/>
</dbReference>
<feature type="domain" description="DNA-directed DNA polymerase family B exonuclease" evidence="24">
    <location>
        <begin position="2180"/>
        <end position="2293"/>
    </location>
</feature>
<evidence type="ECO:0000256" key="4">
    <source>
        <dbReference type="ARBA" id="ARBA00012417"/>
    </source>
</evidence>
<evidence type="ECO:0000256" key="20">
    <source>
        <dbReference type="ARBA" id="ARBA00049244"/>
    </source>
</evidence>
<feature type="compositionally biased region" description="Polar residues" evidence="22">
    <location>
        <begin position="1314"/>
        <end position="1328"/>
    </location>
</feature>
<dbReference type="EMBL" id="FN649107">
    <property type="protein sequence ID" value="CBJ27909.1"/>
    <property type="molecule type" value="Genomic_DNA"/>
</dbReference>
<comment type="similarity">
    <text evidence="3">Belongs to the DNA polymerase type-B family.</text>
</comment>
<feature type="compositionally biased region" description="Polar residues" evidence="22">
    <location>
        <begin position="1671"/>
        <end position="1680"/>
    </location>
</feature>
<organism evidence="28 29">
    <name type="scientific">Ectocarpus siliculosus</name>
    <name type="common">Brown alga</name>
    <name type="synonym">Conferva siliculosa</name>
    <dbReference type="NCBI Taxonomy" id="2880"/>
    <lineage>
        <taxon>Eukaryota</taxon>
        <taxon>Sar</taxon>
        <taxon>Stramenopiles</taxon>
        <taxon>Ochrophyta</taxon>
        <taxon>PX clade</taxon>
        <taxon>Phaeophyceae</taxon>
        <taxon>Ectocarpales</taxon>
        <taxon>Ectocarpaceae</taxon>
        <taxon>Ectocarpus</taxon>
    </lineage>
</organism>
<dbReference type="EC" id="2.7.7.7" evidence="4"/>
<dbReference type="InterPro" id="IPR017964">
    <property type="entry name" value="DNA-dir_DNA_pol_B_CS"/>
</dbReference>
<comment type="subcellular location">
    <subcellularLocation>
        <location evidence="2">Nucleus</location>
    </subcellularLocation>
</comment>
<feature type="region of interest" description="Disordered" evidence="22">
    <location>
        <begin position="1836"/>
        <end position="1971"/>
    </location>
</feature>
<evidence type="ECO:0000256" key="1">
    <source>
        <dbReference type="ARBA" id="ARBA00001966"/>
    </source>
</evidence>
<dbReference type="InterPro" id="IPR012337">
    <property type="entry name" value="RNaseH-like_sf"/>
</dbReference>
<feature type="compositionally biased region" description="Basic and acidic residues" evidence="22">
    <location>
        <begin position="779"/>
        <end position="799"/>
    </location>
</feature>
<keyword evidence="13" id="KW-0862">Zinc</keyword>
<dbReference type="GO" id="GO:0005634">
    <property type="term" value="C:nucleus"/>
    <property type="evidence" value="ECO:0007669"/>
    <property type="project" value="UniProtKB-SubCell"/>
</dbReference>
<feature type="region of interest" description="Disordered" evidence="22">
    <location>
        <begin position="2108"/>
        <end position="2127"/>
    </location>
</feature>
<evidence type="ECO:0000256" key="14">
    <source>
        <dbReference type="ARBA" id="ARBA00022932"/>
    </source>
</evidence>
<dbReference type="Gene3D" id="3.30.420.10">
    <property type="entry name" value="Ribonuclease H-like superfamily/Ribonuclease H"/>
    <property type="match status" value="1"/>
</dbReference>
<feature type="compositionally biased region" description="Polar residues" evidence="22">
    <location>
        <begin position="812"/>
        <end position="824"/>
    </location>
</feature>
<evidence type="ECO:0000256" key="15">
    <source>
        <dbReference type="ARBA" id="ARBA00023004"/>
    </source>
</evidence>
<feature type="compositionally biased region" description="Polar residues" evidence="22">
    <location>
        <begin position="1944"/>
        <end position="1970"/>
    </location>
</feature>
<evidence type="ECO:0000256" key="8">
    <source>
        <dbReference type="ARBA" id="ARBA00022695"/>
    </source>
</evidence>
<dbReference type="InterPro" id="IPR006133">
    <property type="entry name" value="DNA-dir_DNA_pol_B_exonuc"/>
</dbReference>
<dbReference type="Gene3D" id="1.10.287.690">
    <property type="entry name" value="Helix hairpin bin"/>
    <property type="match status" value="1"/>
</dbReference>
<feature type="domain" description="DNA-directed DNA polymerase family B multifunctional" evidence="23">
    <location>
        <begin position="2360"/>
        <end position="2449"/>
    </location>
</feature>
<feature type="compositionally biased region" description="Polar residues" evidence="22">
    <location>
        <begin position="716"/>
        <end position="725"/>
    </location>
</feature>
<dbReference type="FunFam" id="1.10.132.60:FF:000007">
    <property type="entry name" value="DNA polymerase"/>
    <property type="match status" value="1"/>
</dbReference>
<sequence>MAALDSPLISVRVVNVDWYLSEESKLPVVRIFGSTPAGQRSCLHLHGALPYFMVRPMEEESSAICAQFEDPGSLNALLPQLEQALESAMASSSGGPGAPSLSPAGGAGRGGRPWGRNRQPVLARLEVVRGVPFYGYHGEEKLFVKVYVNNPALTGKVASVLQAGHVLSTRFQPFESHVPFLLQVFIDYNISGMSYVHLRNALFLQPLPELSSVTSSSQEPSPNSIGLNDNDESPLTGIFTSATVPESLVANPVGQGDAWRSPAGVPGCEWAGGKTADGAARTATARGLEPVTLRGDTDEAAQDLLAGISMSQLFSQPSIAPKVAPSRPPKEGPAPRATATSSPGKTRAGQGGATGDRPRPKWWERQTTTELEVVGIIDDVINPSLLAAGRAEAADGKPMAVASLRELWDEEKERSRVAGGGSQLSAPPGLELADSQDVWEPPDLLLTQHVRDEAEGLARNVLRRATPARDSGVFPKEESSEPRSQASASGNDLDERSGEVELTPSRDGLLSQASGTDEANTTAPVADVSCSPANYLPSLGGICDHDVDQGLLDMIAALRGSQQSQSQGVDRESLSSPPAGQQYTRSPSGPLSQRPAFTPESSADQAEAVAATQKKQELDEQELGSRIALAAQSERHYDSDGSDDYLEPARAAAVNVSISSATGNPSAAIPVPGAAGMQTPVLADPPPWSSSQRAASYPPWSQHRAGPEPVRASTLPFWSQRSTEVASAGISGRLAGRDRHGGGKMDGNHLEQGEEEMDEEDERAEDGVERMLSQLSARSLDDVKDSVQAEIDRERRAPIDPRMSPYDPLLTSRAQGTEPRSQSELVDIICSQVEVEQDQNAQSSTVLADHSMDAIMEEEEEEEDEEDGGGGCAMRTEPPRNRGDVDHRWTRGPTQLRYDDEVEGNQEGTERGRVDMEEEEEEEGEEEEDGVRDSDTKGPLRLRGGVGLPRTKPKPARPSRAATAPEPSSSSASLPGASSSSPRNDPDMRSDDPPAGSKRPAPASGALPKRRAPLRVPVGIRRSSSMPGVVGGFKPPRLLSTAAANLPTVDEAGNASRYGGGGGGSCGISGDDSMCGGDNGDKSPGFVHREPRKDNPAAAGGTDSADGDGSSDTQEEDSNKDERSQVVVPGWGSQGHHPVEYSENQLSFVPIAQLRVSPKSTRGMGARTDNDVSDTERVEAARKKQKVLGKEGYNRGDGTESAAARVSEAPAEKHGGGDIGVEPDSAKGKPRSASPPPPPENPTRKEKPPLYVGTSGEATPTPALGPPRSEATGGQPGQNTDNARASPDGSSGAGDSGVDGRWRGADARLRLAQTRGTPSPSSHQARTDNSNGGRRGRNENAAARGSEFSPCSPLAPLALHQEPGTSSENDADQPHVGTNHARGSARSSTPREGRTPTQDPPGTPLRRQGLANRHIAADSVLRAPEMAPRCDNPTGLSCTPAAAVASVFPTPTPPPPPLAMYTAGRSPTTPLSAPSDSSDVPPLGQPSPGLPITAARGADAAASDTPLSDAWSSGVQRTGCNNSGTEESPAPNPGEAFFLTSGSGSAASPARERFPGFTPPTPRQRGVGGRESGTVVLRPPETAPDPKTCAAALSRLGVPQVLHTEPYYSRKDDVPERPREFAGNVFRIQHKDNLKAFDTLQSREILHAHQQAEAATATPTSPRHRHAGRSVASSCSSYTPRSHLPDSEPGNRAVGGGSDLGADGGLAMSPSPDHRVTGTGGFSGESYEGGGGGSSGALSLAGGDAGQQEPIALRGIDEWKEAAAMFGGPARRKSRHVSQGPGRTVELVPSISPPPYKAVAAWGRANPSSTRSARVVDDLDKPVLRSTRNALGVLAGGGEADLAGDDGSGDMSMVADPNTGQLVPVPVPAARPPPPPPPTTRAAAALRPPPGPGDVGSGDARRLKSLVSSTPEALRTPESVPSGDAVEPRQSDHITPECRVRPAKQSTQGPHRPTTKSQISPATLTPSSCLSEEEKGGRFAFGLGAAAAAAGRGPAPAAAAAAATTAEAASPAIGSQASGIGLSGGILGRGRTGDEPAAAGRGDRLTVLSLELHVQVPASRRPDPRRDCVHAVCWRVKDAFTSAEREAVETRSGVIVLPLAARGVAATSAAAGSGGGDRNGGDSADGSRKEEACLKCGEQRDDVNRAFCCFEGGGFLGQGIASGGGTEVETGRATLRHGLGRDVEVLEVCSEEQVFRALVGVFCRHDPDFVVGWEVQGDSLGYVVERGLNMEPSMDMTRLLSRTPGRDADKRNARDEWGKTHGSGIWLTGRTVLNMWRLMRSELKLCSYTLQSVAEHVLRKRIPSFSLQLRSRWFAGRNVAARSRALADPLGRATACLSIMDKLDLLGRTSEMARLFGIDFFSVLSRGSQYRVEAVMLRVLKPHNFVAVSPSRLQVAGQAAMESIPLVFEPRSRFYTSPVVVLDFQSLYPSMMIAYNLCYTTILGKFDPKTGGTSGNLGALPYPESNTSAALERAAEAHQAWGKRDGRSNDHHQQQQQQRRRRRNSRRSPLATGRGGSQQPPLSHLSPVDEEETPTSAAGMAERSPASSATHPAMETPAGPPPPPLPPGSSPQPEDDAKQGDTQGSTPSDDHGGEGFSPRSRGKEGMPGWDPRCIHLAPNTAGFCHPSLRQGILPLMLREILETRVMIKGAMRRAEGAGQRVLARTLNARQFALKMISNVTYGYTAAGFSGRMPMAELADAIVESGRQTLIAAARTVDNHKTWQASVVYGDTDSLFIELKGRSLEDAHRIGKEMATTVSKSCPPDVVLKFEKVYLPCILASKKRYVGHMYESPKDLRPSFDAKHATKSYGAEVILQQEAKGIETVRRDGCPLLVKMLEKVLRLLFTTKDLSQVKGYLYRQWTRILTDRAAVGDFIFAKEVRLGTYASDVYMPPSAIVASKAMANDPRAEPKYCERIPYVVVAGPVGARLMDLVVSPEQFLAEGSGLRLNGKYYITKVINPALDRALALLGVDVNAWYNDMPRPAPRVSHKAKKPADAFGGGGKDNGKASVITNFFISDRCSLCGEQCTRSVCGKCARDPAANCAAFSRLRESDLAALQLLEVCRQCTGHPSPELFGNDSCGSLECPVFFERHRALLKGQDARELCEALGLLSD</sequence>
<dbReference type="PROSITE" id="PS00116">
    <property type="entry name" value="DNA_POLYMERASE_B"/>
    <property type="match status" value="1"/>
</dbReference>
<feature type="compositionally biased region" description="Low complexity" evidence="22">
    <location>
        <begin position="90"/>
        <end position="104"/>
    </location>
</feature>
<dbReference type="Pfam" id="PF24055">
    <property type="entry name" value="POL3_N"/>
    <property type="match status" value="1"/>
</dbReference>
<keyword evidence="18" id="KW-0234">DNA repair</keyword>
<evidence type="ECO:0000256" key="7">
    <source>
        <dbReference type="ARBA" id="ARBA00022679"/>
    </source>
</evidence>
<feature type="compositionally biased region" description="Acidic residues" evidence="22">
    <location>
        <begin position="916"/>
        <end position="930"/>
    </location>
</feature>
<feature type="compositionally biased region" description="Polar residues" evidence="22">
    <location>
        <begin position="562"/>
        <end position="591"/>
    </location>
</feature>
<feature type="compositionally biased region" description="Low complexity" evidence="22">
    <location>
        <begin position="1439"/>
        <end position="1449"/>
    </location>
</feature>
<feature type="compositionally biased region" description="Basic and acidic residues" evidence="22">
    <location>
        <begin position="1298"/>
        <end position="1309"/>
    </location>
</feature>
<dbReference type="SUPFAM" id="SSF53098">
    <property type="entry name" value="Ribonuclease H-like"/>
    <property type="match status" value="1"/>
</dbReference>
<evidence type="ECO:0000256" key="17">
    <source>
        <dbReference type="ARBA" id="ARBA00023125"/>
    </source>
</evidence>
<dbReference type="GO" id="GO:0016035">
    <property type="term" value="C:zeta DNA polymerase complex"/>
    <property type="evidence" value="ECO:0007669"/>
    <property type="project" value="InterPro"/>
</dbReference>
<dbReference type="InterPro" id="IPR006134">
    <property type="entry name" value="DNA-dir_DNA_pol_B_multi_dom"/>
</dbReference>
<evidence type="ECO:0000256" key="3">
    <source>
        <dbReference type="ARBA" id="ARBA00005755"/>
    </source>
</evidence>
<feature type="compositionally biased region" description="Gly residues" evidence="22">
    <location>
        <begin position="1693"/>
        <end position="1704"/>
    </location>
</feature>
<dbReference type="GO" id="GO:0003887">
    <property type="term" value="F:DNA-directed DNA polymerase activity"/>
    <property type="evidence" value="ECO:0007669"/>
    <property type="project" value="UniProtKB-KW"/>
</dbReference>
<keyword evidence="19" id="KW-0539">Nucleus</keyword>
<evidence type="ECO:0000259" key="27">
    <source>
        <dbReference type="Pfam" id="PF24065"/>
    </source>
</evidence>
<evidence type="ECO:0000256" key="9">
    <source>
        <dbReference type="ARBA" id="ARBA00022705"/>
    </source>
</evidence>
<evidence type="ECO:0000259" key="25">
    <source>
        <dbReference type="Pfam" id="PF14260"/>
    </source>
</evidence>
<dbReference type="CDD" id="cd05778">
    <property type="entry name" value="DNA_polB_zeta_exo"/>
    <property type="match status" value="1"/>
</dbReference>
<feature type="domain" description="DNA polymerase zeta catalytic subunit N-terminal" evidence="27">
    <location>
        <begin position="9"/>
        <end position="46"/>
    </location>
</feature>
<feature type="region of interest" description="Disordered" evidence="22">
    <location>
        <begin position="318"/>
        <end position="366"/>
    </location>
</feature>
<evidence type="ECO:0000313" key="29">
    <source>
        <dbReference type="Proteomes" id="UP000002630"/>
    </source>
</evidence>
<dbReference type="OrthoDB" id="2414538at2759"/>
<evidence type="ECO:0000256" key="16">
    <source>
        <dbReference type="ARBA" id="ARBA00023014"/>
    </source>
</evidence>
<feature type="compositionally biased region" description="Basic and acidic residues" evidence="22">
    <location>
        <begin position="1168"/>
        <end position="1198"/>
    </location>
</feature>
<evidence type="ECO:0000256" key="18">
    <source>
        <dbReference type="ARBA" id="ARBA00023204"/>
    </source>
</evidence>
<evidence type="ECO:0000256" key="22">
    <source>
        <dbReference type="SAM" id="MobiDB-lite"/>
    </source>
</evidence>
<feature type="compositionally biased region" description="Basic and acidic residues" evidence="22">
    <location>
        <begin position="877"/>
        <end position="889"/>
    </location>
</feature>
<dbReference type="SMART" id="SM00486">
    <property type="entry name" value="POLBc"/>
    <property type="match status" value="1"/>
</dbReference>
<dbReference type="Pfam" id="PF24065">
    <property type="entry name" value="REV3_N"/>
    <property type="match status" value="1"/>
</dbReference>
<evidence type="ECO:0000259" key="26">
    <source>
        <dbReference type="Pfam" id="PF24055"/>
    </source>
</evidence>
<feature type="compositionally biased region" description="Polar residues" evidence="22">
    <location>
        <begin position="1510"/>
        <end position="1526"/>
    </location>
</feature>
<keyword evidence="9" id="KW-0235">DNA replication</keyword>
<dbReference type="GO" id="GO:0008270">
    <property type="term" value="F:zinc ion binding"/>
    <property type="evidence" value="ECO:0007669"/>
    <property type="project" value="UniProtKB-KW"/>
</dbReference>
<keyword evidence="10" id="KW-0479">Metal-binding</keyword>
<proteinExistence type="inferred from homology"/>
<dbReference type="Gene3D" id="1.10.132.60">
    <property type="entry name" value="DNA polymerase family B, C-terminal domain"/>
    <property type="match status" value="1"/>
</dbReference>
<evidence type="ECO:0000259" key="23">
    <source>
        <dbReference type="Pfam" id="PF00136"/>
    </source>
</evidence>
<dbReference type="GO" id="GO:0042276">
    <property type="term" value="P:error-prone translesion synthesis"/>
    <property type="evidence" value="ECO:0007669"/>
    <property type="project" value="TreeGrafter"/>
</dbReference>
<feature type="compositionally biased region" description="Low complexity" evidence="22">
    <location>
        <begin position="212"/>
        <end position="224"/>
    </location>
</feature>
<evidence type="ECO:0000256" key="19">
    <source>
        <dbReference type="ARBA" id="ARBA00023242"/>
    </source>
</evidence>
<feature type="compositionally biased region" description="Low complexity" evidence="22">
    <location>
        <begin position="958"/>
        <end position="983"/>
    </location>
</feature>
<dbReference type="PANTHER" id="PTHR45812">
    <property type="entry name" value="DNA POLYMERASE ZETA CATALYTIC SUBUNIT"/>
    <property type="match status" value="1"/>
</dbReference>
<dbReference type="InterPro" id="IPR043502">
    <property type="entry name" value="DNA/RNA_pol_sf"/>
</dbReference>
<dbReference type="GO" id="GO:0003677">
    <property type="term" value="F:DNA binding"/>
    <property type="evidence" value="ECO:0007669"/>
    <property type="project" value="UniProtKB-KW"/>
</dbReference>
<dbReference type="GO" id="GO:0051539">
    <property type="term" value="F:4 iron, 4 sulfur cluster binding"/>
    <property type="evidence" value="ECO:0007669"/>
    <property type="project" value="UniProtKB-KW"/>
</dbReference>
<dbReference type="GO" id="GO:0000724">
    <property type="term" value="P:double-strand break repair via homologous recombination"/>
    <property type="evidence" value="ECO:0007669"/>
    <property type="project" value="TreeGrafter"/>
</dbReference>
<feature type="compositionally biased region" description="Acidic residues" evidence="22">
    <location>
        <begin position="753"/>
        <end position="764"/>
    </location>
</feature>
<feature type="region of interest" description="Disordered" evidence="22">
    <location>
        <begin position="562"/>
        <end position="622"/>
    </location>
</feature>
<evidence type="ECO:0000256" key="10">
    <source>
        <dbReference type="ARBA" id="ARBA00022723"/>
    </source>
</evidence>
<keyword evidence="8" id="KW-0548">Nucleotidyltransferase</keyword>
<feature type="compositionally biased region" description="Polar residues" evidence="22">
    <location>
        <begin position="511"/>
        <end position="523"/>
    </location>
</feature>
<dbReference type="CDD" id="cd05534">
    <property type="entry name" value="POLBc_zeta"/>
    <property type="match status" value="1"/>
</dbReference>
<keyword evidence="14" id="KW-0239">DNA-directed DNA polymerase</keyword>
<feature type="region of interest" description="Disordered" evidence="22">
    <location>
        <begin position="88"/>
        <end position="115"/>
    </location>
</feature>
<feature type="region of interest" description="Disordered" evidence="22">
    <location>
        <begin position="1159"/>
        <end position="1587"/>
    </location>
</feature>
<dbReference type="InterPro" id="IPR030559">
    <property type="entry name" value="PolZ_Rev3"/>
</dbReference>
<feature type="region of interest" description="Disordered" evidence="22">
    <location>
        <begin position="1649"/>
        <end position="1737"/>
    </location>
</feature>
<dbReference type="STRING" id="2880.D7G846"/>
<feature type="compositionally biased region" description="Low complexity" evidence="22">
    <location>
        <begin position="1649"/>
        <end position="1658"/>
    </location>
</feature>
<dbReference type="Pfam" id="PF00136">
    <property type="entry name" value="DNA_pol_B"/>
    <property type="match status" value="2"/>
</dbReference>
<feature type="compositionally biased region" description="Pro residues" evidence="22">
    <location>
        <begin position="1865"/>
        <end position="1879"/>
    </location>
</feature>
<feature type="compositionally biased region" description="Low complexity" evidence="22">
    <location>
        <begin position="2469"/>
        <end position="2480"/>
    </location>
</feature>
<accession>D7G846</accession>
<feature type="region of interest" description="Disordered" evidence="22">
    <location>
        <begin position="1075"/>
        <end position="1138"/>
    </location>
</feature>
<keyword evidence="17" id="KW-0238">DNA-binding</keyword>
<protein>
    <recommendedName>
        <fullName evidence="5">DNA polymerase zeta catalytic subunit</fullName>
        <ecNumber evidence="4">2.7.7.7</ecNumber>
    </recommendedName>
</protein>
<feature type="compositionally biased region" description="Low complexity" evidence="22">
    <location>
        <begin position="1097"/>
        <end position="1112"/>
    </location>
</feature>
<dbReference type="FunFam" id="1.10.287.690:FF:000002">
    <property type="entry name" value="DNA polymerase zeta"/>
    <property type="match status" value="1"/>
</dbReference>
<keyword evidence="16" id="KW-0411">Iron-sulfur</keyword>
<evidence type="ECO:0000313" key="28">
    <source>
        <dbReference type="EMBL" id="CBJ27909.1"/>
    </source>
</evidence>
<keyword evidence="11" id="KW-0227">DNA damage</keyword>
<name>D7G846_ECTSI</name>
<dbReference type="InterPro" id="IPR042087">
    <property type="entry name" value="DNA_pol_B_thumb"/>
</dbReference>
<dbReference type="InterPro" id="IPR056435">
    <property type="entry name" value="DPOD/Z_N"/>
</dbReference>
<dbReference type="Gene3D" id="3.30.342.10">
    <property type="entry name" value="DNA Polymerase, chain B, domain 1"/>
    <property type="match status" value="1"/>
</dbReference>
<feature type="region of interest" description="Disordered" evidence="22">
    <location>
        <begin position="461"/>
        <end position="524"/>
    </location>
</feature>
<dbReference type="eggNOG" id="KOG0968">
    <property type="taxonomic scope" value="Eukaryota"/>
</dbReference>
<keyword evidence="7" id="KW-0808">Transferase</keyword>
<dbReference type="Pfam" id="PF03104">
    <property type="entry name" value="DNA_pol_B_exo1"/>
    <property type="match status" value="1"/>
</dbReference>
<dbReference type="GO" id="GO:0006260">
    <property type="term" value="P:DNA replication"/>
    <property type="evidence" value="ECO:0007669"/>
    <property type="project" value="UniProtKB-KW"/>
</dbReference>
<feature type="region of interest" description="Disordered" evidence="22">
    <location>
        <begin position="212"/>
        <end position="231"/>
    </location>
</feature>
<feature type="domain" description="DNA-directed DNA polymerase family B multifunctional" evidence="23">
    <location>
        <begin position="2612"/>
        <end position="2960"/>
    </location>
</feature>
<comment type="cofactor">
    <cofactor evidence="1">
        <name>[4Fe-4S] cluster</name>
        <dbReference type="ChEBI" id="CHEBI:49883"/>
    </cofactor>
</comment>
<feature type="region of interest" description="Disordered" evidence="22">
    <location>
        <begin position="1768"/>
        <end position="1790"/>
    </location>
</feature>
<dbReference type="GO" id="GO:0000166">
    <property type="term" value="F:nucleotide binding"/>
    <property type="evidence" value="ECO:0007669"/>
    <property type="project" value="InterPro"/>
</dbReference>
<dbReference type="PANTHER" id="PTHR45812:SF1">
    <property type="entry name" value="DNA POLYMERASE ZETA CATALYTIC SUBUNIT"/>
    <property type="match status" value="1"/>
</dbReference>
<evidence type="ECO:0000256" key="13">
    <source>
        <dbReference type="ARBA" id="ARBA00022833"/>
    </source>
</evidence>
<comment type="catalytic activity">
    <reaction evidence="20">
        <text>DNA(n) + a 2'-deoxyribonucleoside 5'-triphosphate = DNA(n+1) + diphosphate</text>
        <dbReference type="Rhea" id="RHEA:22508"/>
        <dbReference type="Rhea" id="RHEA-COMP:17339"/>
        <dbReference type="Rhea" id="RHEA-COMP:17340"/>
        <dbReference type="ChEBI" id="CHEBI:33019"/>
        <dbReference type="ChEBI" id="CHEBI:61560"/>
        <dbReference type="ChEBI" id="CHEBI:173112"/>
        <dbReference type="EC" id="2.7.7.7"/>
    </reaction>
</comment>
<evidence type="ECO:0000256" key="12">
    <source>
        <dbReference type="ARBA" id="ARBA00022771"/>
    </source>
</evidence>
<reference evidence="28 29" key="1">
    <citation type="journal article" date="2010" name="Nature">
        <title>The Ectocarpus genome and the independent evolution of multicellularity in brown algae.</title>
        <authorList>
            <person name="Cock J.M."/>
            <person name="Sterck L."/>
            <person name="Rouze P."/>
            <person name="Scornet D."/>
            <person name="Allen A.E."/>
            <person name="Amoutzias G."/>
            <person name="Anthouard V."/>
            <person name="Artiguenave F."/>
            <person name="Aury J.M."/>
            <person name="Badger J.H."/>
            <person name="Beszteri B."/>
            <person name="Billiau K."/>
            <person name="Bonnet E."/>
            <person name="Bothwell J.H."/>
            <person name="Bowler C."/>
            <person name="Boyen C."/>
            <person name="Brownlee C."/>
            <person name="Carrano C.J."/>
            <person name="Charrier B."/>
            <person name="Cho G.Y."/>
            <person name="Coelho S.M."/>
            <person name="Collen J."/>
            <person name="Corre E."/>
            <person name="Da Silva C."/>
            <person name="Delage L."/>
            <person name="Delaroque N."/>
            <person name="Dittami S.M."/>
            <person name="Doulbeau S."/>
            <person name="Elias M."/>
            <person name="Farnham G."/>
            <person name="Gachon C.M."/>
            <person name="Gschloessl B."/>
            <person name="Heesch S."/>
            <person name="Jabbari K."/>
            <person name="Jubin C."/>
            <person name="Kawai H."/>
            <person name="Kimura K."/>
            <person name="Kloareg B."/>
            <person name="Kupper F.C."/>
            <person name="Lang D."/>
            <person name="Le Bail A."/>
            <person name="Leblanc C."/>
            <person name="Lerouge P."/>
            <person name="Lohr M."/>
            <person name="Lopez P.J."/>
            <person name="Martens C."/>
            <person name="Maumus F."/>
            <person name="Michel G."/>
            <person name="Miranda-Saavedra D."/>
            <person name="Morales J."/>
            <person name="Moreau H."/>
            <person name="Motomura T."/>
            <person name="Nagasato C."/>
            <person name="Napoli C.A."/>
            <person name="Nelson D.R."/>
            <person name="Nyvall-Collen P."/>
            <person name="Peters A.F."/>
            <person name="Pommier C."/>
            <person name="Potin P."/>
            <person name="Poulain J."/>
            <person name="Quesneville H."/>
            <person name="Read B."/>
            <person name="Rensing S.A."/>
            <person name="Ritter A."/>
            <person name="Rousvoal S."/>
            <person name="Samanta M."/>
            <person name="Samson G."/>
            <person name="Schroeder D.C."/>
            <person name="Segurens B."/>
            <person name="Strittmatter M."/>
            <person name="Tonon T."/>
            <person name="Tregear J.W."/>
            <person name="Valentin K."/>
            <person name="von Dassow P."/>
            <person name="Yamagishi T."/>
            <person name="Van de Peer Y."/>
            <person name="Wincker P."/>
        </authorList>
    </citation>
    <scope>NUCLEOTIDE SEQUENCE [LARGE SCALE GENOMIC DNA]</scope>
    <source>
        <strain evidence="29">Ec32 / CCAP1310/4</strain>
    </source>
</reference>
<dbReference type="Proteomes" id="UP000002630">
    <property type="component" value="Linkage Group LG26"/>
</dbReference>
<evidence type="ECO:0000259" key="24">
    <source>
        <dbReference type="Pfam" id="PF03104"/>
    </source>
</evidence>
<dbReference type="InParanoid" id="D7G846"/>
<evidence type="ECO:0000256" key="21">
    <source>
        <dbReference type="ARBA" id="ARBA00066055"/>
    </source>
</evidence>
<feature type="compositionally biased region" description="Acidic residues" evidence="22">
    <location>
        <begin position="855"/>
        <end position="868"/>
    </location>
</feature>
<dbReference type="InterPro" id="IPR036397">
    <property type="entry name" value="RNaseH_sf"/>
</dbReference>
<keyword evidence="6" id="KW-0004">4Fe-4S</keyword>
<evidence type="ECO:0000256" key="6">
    <source>
        <dbReference type="ARBA" id="ARBA00022485"/>
    </source>
</evidence>
<dbReference type="Pfam" id="PF14260">
    <property type="entry name" value="zf-C4pol"/>
    <property type="match status" value="1"/>
</dbReference>
<feature type="compositionally biased region" description="Pro residues" evidence="22">
    <location>
        <begin position="2558"/>
        <end position="2570"/>
    </location>
</feature>
<evidence type="ECO:0000256" key="2">
    <source>
        <dbReference type="ARBA" id="ARBA00004123"/>
    </source>
</evidence>
<feature type="domain" description="DNA polymerase delta/zeta catalytic subunit N-terminal" evidence="26">
    <location>
        <begin position="47"/>
        <end position="153"/>
    </location>
</feature>
<feature type="region of interest" description="Disordered" evidence="22">
    <location>
        <begin position="661"/>
        <end position="1036"/>
    </location>
</feature>
<feature type="compositionally biased region" description="Basic and acidic residues" evidence="22">
    <location>
        <begin position="735"/>
        <end position="752"/>
    </location>
</feature>
<keyword evidence="29" id="KW-1185">Reference proteome</keyword>
<feature type="compositionally biased region" description="Gly residues" evidence="22">
    <location>
        <begin position="1718"/>
        <end position="1735"/>
    </location>
</feature>
<feature type="compositionally biased region" description="Basic and acidic residues" evidence="22">
    <location>
        <begin position="2482"/>
        <end position="2493"/>
    </location>
</feature>
<dbReference type="InterPro" id="IPR056447">
    <property type="entry name" value="REV3_N"/>
</dbReference>
<evidence type="ECO:0000256" key="5">
    <source>
        <dbReference type="ARBA" id="ARBA00021589"/>
    </source>
</evidence>
<comment type="subunit">
    <text evidence="21">Forms DNA polymerase zeta with REV7.</text>
</comment>
<feature type="compositionally biased region" description="Basic and acidic residues" evidence="22">
    <location>
        <begin position="1926"/>
        <end position="1940"/>
    </location>
</feature>
<feature type="region of interest" description="Disordered" evidence="22">
    <location>
        <begin position="2468"/>
        <end position="2607"/>
    </location>
</feature>
<keyword evidence="12" id="KW-0863">Zinc-finger</keyword>
<dbReference type="InterPro" id="IPR025687">
    <property type="entry name" value="Znf-C4pol"/>
</dbReference>
<dbReference type="InterPro" id="IPR006172">
    <property type="entry name" value="DNA-dir_DNA_pol_B"/>
</dbReference>
<keyword evidence="15" id="KW-0408">Iron</keyword>
<dbReference type="InterPro" id="IPR023211">
    <property type="entry name" value="DNA_pol_palm_dom_sf"/>
</dbReference>
<feature type="compositionally biased region" description="Polar residues" evidence="22">
    <location>
        <begin position="1465"/>
        <end position="1478"/>
    </location>
</feature>
<gene>
    <name evidence="28" type="ORF">Esi_0087_0017</name>
</gene>
<evidence type="ECO:0000256" key="11">
    <source>
        <dbReference type="ARBA" id="ARBA00022763"/>
    </source>
</evidence>
<dbReference type="Gene3D" id="3.90.1600.10">
    <property type="entry name" value="Palm domain of DNA polymerase"/>
    <property type="match status" value="2"/>
</dbReference>